<dbReference type="InterPro" id="IPR002546">
    <property type="entry name" value="MyoD_N"/>
</dbReference>
<evidence type="ECO:0000256" key="4">
    <source>
        <dbReference type="SAM" id="MobiDB-lite"/>
    </source>
</evidence>
<feature type="compositionally biased region" description="Polar residues" evidence="4">
    <location>
        <begin position="828"/>
        <end position="871"/>
    </location>
</feature>
<dbReference type="GO" id="GO:0005634">
    <property type="term" value="C:nucleus"/>
    <property type="evidence" value="ECO:0007669"/>
    <property type="project" value="UniProtKB-SubCell"/>
</dbReference>
<dbReference type="InterPro" id="IPR039704">
    <property type="entry name" value="Myogenic_factor"/>
</dbReference>
<feature type="compositionally biased region" description="Polar residues" evidence="4">
    <location>
        <begin position="805"/>
        <end position="819"/>
    </location>
</feature>
<evidence type="ECO:0000256" key="3">
    <source>
        <dbReference type="ARBA" id="ARBA00023242"/>
    </source>
</evidence>
<feature type="compositionally biased region" description="Low complexity" evidence="4">
    <location>
        <begin position="791"/>
        <end position="803"/>
    </location>
</feature>
<dbReference type="InterPro" id="IPR036638">
    <property type="entry name" value="HLH_DNA-bd_sf"/>
</dbReference>
<keyword evidence="3" id="KW-0539">Nucleus</keyword>
<dbReference type="GO" id="GO:0046983">
    <property type="term" value="F:protein dimerization activity"/>
    <property type="evidence" value="ECO:0007669"/>
    <property type="project" value="InterPro"/>
</dbReference>
<accession>A0AAV2TIF0</accession>
<reference evidence="6" key="1">
    <citation type="submission" date="2024-06" db="EMBL/GenBank/DDBJ databases">
        <authorList>
            <person name="Liu X."/>
            <person name="Lenzi L."/>
            <person name="Haldenby T S."/>
            <person name="Uol C."/>
        </authorList>
    </citation>
    <scope>NUCLEOTIDE SEQUENCE</scope>
</reference>
<dbReference type="EMBL" id="CAXLJL010000234">
    <property type="protein sequence ID" value="CAL5134908.1"/>
    <property type="molecule type" value="Genomic_DNA"/>
</dbReference>
<feature type="region of interest" description="Disordered" evidence="4">
    <location>
        <begin position="766"/>
        <end position="871"/>
    </location>
</feature>
<evidence type="ECO:0000256" key="1">
    <source>
        <dbReference type="ARBA" id="ARBA00004123"/>
    </source>
</evidence>
<keyword evidence="2" id="KW-0238">DNA-binding</keyword>
<comment type="subcellular location">
    <subcellularLocation>
        <location evidence="1">Nucleus</location>
    </subcellularLocation>
</comment>
<dbReference type="AlphaFoldDB" id="A0AAV2TIF0"/>
<dbReference type="GO" id="GO:0045663">
    <property type="term" value="P:positive regulation of myoblast differentiation"/>
    <property type="evidence" value="ECO:0007669"/>
    <property type="project" value="TreeGrafter"/>
</dbReference>
<evidence type="ECO:0000259" key="5">
    <source>
        <dbReference type="PROSITE" id="PS50888"/>
    </source>
</evidence>
<comment type="caution">
    <text evidence="6">The sequence shown here is derived from an EMBL/GenBank/DDBJ whole genome shotgun (WGS) entry which is preliminary data.</text>
</comment>
<dbReference type="Pfam" id="PF01586">
    <property type="entry name" value="Basic"/>
    <property type="match status" value="1"/>
</dbReference>
<evidence type="ECO:0000256" key="2">
    <source>
        <dbReference type="ARBA" id="ARBA00023125"/>
    </source>
</evidence>
<dbReference type="PANTHER" id="PTHR11534:SF9">
    <property type="entry name" value="MYOGENIC-DETERMINATION PROTEIN"/>
    <property type="match status" value="1"/>
</dbReference>
<dbReference type="InterPro" id="IPR011598">
    <property type="entry name" value="bHLH_dom"/>
</dbReference>
<dbReference type="Gene3D" id="4.10.280.10">
    <property type="entry name" value="Helix-loop-helix DNA-binding domain"/>
    <property type="match status" value="1"/>
</dbReference>
<feature type="compositionally biased region" description="Acidic residues" evidence="4">
    <location>
        <begin position="608"/>
        <end position="621"/>
    </location>
</feature>
<evidence type="ECO:0000313" key="7">
    <source>
        <dbReference type="Proteomes" id="UP001497525"/>
    </source>
</evidence>
<dbReference type="PROSITE" id="PS50888">
    <property type="entry name" value="BHLH"/>
    <property type="match status" value="1"/>
</dbReference>
<evidence type="ECO:0000313" key="6">
    <source>
        <dbReference type="EMBL" id="CAL5134908.1"/>
    </source>
</evidence>
<sequence>MIGEYTQQQQQLPALGSYSVDSGSGHATGYPLQLISSSRHLGLNGASVFGNQLLTTSISNGSPSGEYASPQGTSARAHSQNNYAGAQNSVLQQNFPLGVSYRPTGNIVVASSSTNAGYQTEALLSNNSSSSEVLVAPTSLVASTRPTNFSSGPDNENEQMKNTVLQKIQQIDQYAHFAQNTPFQSLVNQIVGNRDAQYMGLSADTGLPKNIFPASTSGVTSSRSEPVASSAFRLTNTSENDSLGYNAEYGQDFNQNYPTLKEQRPTYEQQISQYIKATYTNMTREEFQHADQFSPYQESFRSHLISEWSGSTSERLQLLQQSEFCCDQQAFQPLGTNAPFQASPISNFSHSESSEHVHSTPFVGTTSEARNHYEQQSNSGSFQFSPYSHRHQQLTQGVSSGEGHGTVGSLDSSSTSSAASRSSGSLGDSLTHSTESGEISNVINKLSQNNSINQIAGVQAPRGIVRPVNRKEESSLNFPTSDEQIRKNSFPLNESPVDGPSFSTKDPTRLADQESQDKPAQELVISGKKKLNLATKRPRVPPVKGGNKVVVKPSEKKIRAGNSESLLRSPIRMDSSDDPTEFGQLQNLKGKQIRNTSQKFMASVDSDSMSDTDSDEDNEDNKEEHVIAPGSHGQCLLWACKACKKRTMQVDRRKAATMRERRRLRKVNEAFETLKRRTCANPNQRMPKVEILRNAIDYIENLEEMLQHNGVLPIGFSPLTSALAVSNSVHREDSDSVKLANHLPTGSNTPLSQFSSRPLVSAANGKLKTQNTENNGKLPKAVVDSRTADVLLPSSRSHPSRTTSEGRTNMSSLCNQTSEIRFPDQKQEQLNSSSTECPVGTSNNEYTGGSGQGKDTVSRSSGCTNGSSQKGNKMIPYGGFQNSRWEVCNVYGVIEPNST</sequence>
<protein>
    <recommendedName>
        <fullName evidence="5">BHLH domain-containing protein</fullName>
    </recommendedName>
</protein>
<feature type="compositionally biased region" description="Basic and acidic residues" evidence="4">
    <location>
        <begin position="506"/>
        <end position="520"/>
    </location>
</feature>
<dbReference type="CDD" id="cd19699">
    <property type="entry name" value="bHLH_TS_dMYOD_like"/>
    <property type="match status" value="1"/>
</dbReference>
<feature type="compositionally biased region" description="Low complexity" evidence="4">
    <location>
        <begin position="408"/>
        <end position="431"/>
    </location>
</feature>
<dbReference type="GO" id="GO:0007517">
    <property type="term" value="P:muscle organ development"/>
    <property type="evidence" value="ECO:0007669"/>
    <property type="project" value="InterPro"/>
</dbReference>
<dbReference type="FunFam" id="4.10.280.10:FF:000005">
    <property type="entry name" value="Myogenic factor"/>
    <property type="match status" value="1"/>
</dbReference>
<feature type="region of interest" description="Disordered" evidence="4">
    <location>
        <begin position="466"/>
        <end position="522"/>
    </location>
</feature>
<dbReference type="Pfam" id="PF00010">
    <property type="entry name" value="HLH"/>
    <property type="match status" value="1"/>
</dbReference>
<gene>
    <name evidence="6" type="ORF">CDAUBV1_LOCUS8860</name>
</gene>
<dbReference type="GO" id="GO:0000981">
    <property type="term" value="F:DNA-binding transcription factor activity, RNA polymerase II-specific"/>
    <property type="evidence" value="ECO:0007669"/>
    <property type="project" value="TreeGrafter"/>
</dbReference>
<organism evidence="6 7">
    <name type="scientific">Calicophoron daubneyi</name>
    <name type="common">Rumen fluke</name>
    <name type="synonym">Paramphistomum daubneyi</name>
    <dbReference type="NCBI Taxonomy" id="300641"/>
    <lineage>
        <taxon>Eukaryota</taxon>
        <taxon>Metazoa</taxon>
        <taxon>Spiralia</taxon>
        <taxon>Lophotrochozoa</taxon>
        <taxon>Platyhelminthes</taxon>
        <taxon>Trematoda</taxon>
        <taxon>Digenea</taxon>
        <taxon>Plagiorchiida</taxon>
        <taxon>Pronocephalata</taxon>
        <taxon>Paramphistomoidea</taxon>
        <taxon>Paramphistomidae</taxon>
        <taxon>Calicophoron</taxon>
    </lineage>
</organism>
<feature type="region of interest" description="Disordered" evidence="4">
    <location>
        <begin position="342"/>
        <end position="434"/>
    </location>
</feature>
<name>A0AAV2TIF0_CALDB</name>
<dbReference type="SMART" id="SM00520">
    <property type="entry name" value="BASIC"/>
    <property type="match status" value="1"/>
</dbReference>
<dbReference type="PANTHER" id="PTHR11534">
    <property type="entry name" value="MYOGENIC FACTOR"/>
    <property type="match status" value="1"/>
</dbReference>
<dbReference type="SMART" id="SM00353">
    <property type="entry name" value="HLH"/>
    <property type="match status" value="1"/>
</dbReference>
<feature type="compositionally biased region" description="Polar residues" evidence="4">
    <location>
        <begin position="362"/>
        <end position="386"/>
    </location>
</feature>
<feature type="region of interest" description="Disordered" evidence="4">
    <location>
        <begin position="556"/>
        <end position="583"/>
    </location>
</feature>
<feature type="region of interest" description="Disordered" evidence="4">
    <location>
        <begin position="601"/>
        <end position="623"/>
    </location>
</feature>
<dbReference type="GO" id="GO:0000978">
    <property type="term" value="F:RNA polymerase II cis-regulatory region sequence-specific DNA binding"/>
    <property type="evidence" value="ECO:0007669"/>
    <property type="project" value="TreeGrafter"/>
</dbReference>
<dbReference type="SUPFAM" id="SSF47459">
    <property type="entry name" value="HLH, helix-loop-helix DNA-binding domain"/>
    <property type="match status" value="1"/>
</dbReference>
<proteinExistence type="predicted"/>
<feature type="domain" description="BHLH" evidence="5">
    <location>
        <begin position="651"/>
        <end position="702"/>
    </location>
</feature>
<dbReference type="Proteomes" id="UP001497525">
    <property type="component" value="Unassembled WGS sequence"/>
</dbReference>